<keyword evidence="3" id="KW-1185">Reference proteome</keyword>
<evidence type="ECO:0000313" key="3">
    <source>
        <dbReference type="Proteomes" id="UP000030744"/>
    </source>
</evidence>
<dbReference type="Proteomes" id="UP000030744">
    <property type="component" value="Unassembled WGS sequence"/>
</dbReference>
<feature type="compositionally biased region" description="Basic and acidic residues" evidence="1">
    <location>
        <begin position="57"/>
        <end position="80"/>
    </location>
</feature>
<evidence type="ECO:0000256" key="1">
    <source>
        <dbReference type="SAM" id="MobiDB-lite"/>
    </source>
</evidence>
<evidence type="ECO:0000313" key="2">
    <source>
        <dbReference type="EMBL" id="CDJ36824.1"/>
    </source>
</evidence>
<accession>U6KFW4</accession>
<proteinExistence type="predicted"/>
<name>U6KFW4_9EIME</name>
<feature type="compositionally biased region" description="Polar residues" evidence="1">
    <location>
        <begin position="46"/>
        <end position="55"/>
    </location>
</feature>
<dbReference type="AlphaFoldDB" id="U6KFW4"/>
<feature type="region of interest" description="Disordered" evidence="1">
    <location>
        <begin position="99"/>
        <end position="189"/>
    </location>
</feature>
<organism evidence="2 3">
    <name type="scientific">Eimeria mitis</name>
    <dbReference type="NCBI Taxonomy" id="44415"/>
    <lineage>
        <taxon>Eukaryota</taxon>
        <taxon>Sar</taxon>
        <taxon>Alveolata</taxon>
        <taxon>Apicomplexa</taxon>
        <taxon>Conoidasida</taxon>
        <taxon>Coccidia</taxon>
        <taxon>Eucoccidiorida</taxon>
        <taxon>Eimeriorina</taxon>
        <taxon>Eimeriidae</taxon>
        <taxon>Eimeria</taxon>
    </lineage>
</organism>
<dbReference type="EMBL" id="HG737010">
    <property type="protein sequence ID" value="CDJ36824.1"/>
    <property type="molecule type" value="Genomic_DNA"/>
</dbReference>
<dbReference type="VEuPathDB" id="ToxoDB:EMH_0096870"/>
<dbReference type="GeneID" id="60404740"/>
<reference evidence="2" key="1">
    <citation type="submission" date="2013-10" db="EMBL/GenBank/DDBJ databases">
        <title>Genomic analysis of the causative agents of coccidiosis in chickens.</title>
        <authorList>
            <person name="Reid A.J."/>
            <person name="Blake D."/>
            <person name="Billington K."/>
            <person name="Browne H."/>
            <person name="Dunn M."/>
            <person name="Hung S."/>
            <person name="Kawahara F."/>
            <person name="Miranda-Saavedra D."/>
            <person name="Mourier T."/>
            <person name="Nagra H."/>
            <person name="Otto T.D."/>
            <person name="Rawlings N."/>
            <person name="Sanchez A."/>
            <person name="Sanders M."/>
            <person name="Subramaniam C."/>
            <person name="Tay Y."/>
            <person name="Dear P."/>
            <person name="Doerig C."/>
            <person name="Gruber A."/>
            <person name="Parkinson J."/>
            <person name="Shirley M."/>
            <person name="Wan K.L."/>
            <person name="Berriman M."/>
            <person name="Tomley F."/>
            <person name="Pain A."/>
        </authorList>
    </citation>
    <scope>NUCLEOTIDE SEQUENCE [LARGE SCALE GENOMIC DNA]</scope>
    <source>
        <strain evidence="2">Houghton</strain>
    </source>
</reference>
<dbReference type="RefSeq" id="XP_037879112.1">
    <property type="nucleotide sequence ID" value="XM_038023258.1"/>
</dbReference>
<gene>
    <name evidence="2" type="ORF">EMH_0096870</name>
</gene>
<sequence>MGSAKRRRFPIIAPLKRMKAIFSAIKPGRKSRAEQKADIRDRQMTAEHQNMQYNVLHNEHLQEQLRKLQQDQQEPEHQAPEEQLQQLILQQQRLLQQQGREKQQKIQQQENEQQLEQQQIDEQQQQIEQQPEQQLEQQLEQQQQQIEQQQEQQQQIQQQIQPQYDAEGPQQPQPPQGAGDETMDAFQQQ</sequence>
<feature type="compositionally biased region" description="Low complexity" evidence="1">
    <location>
        <begin position="105"/>
        <end position="163"/>
    </location>
</feature>
<feature type="region of interest" description="Disordered" evidence="1">
    <location>
        <begin position="26"/>
        <end position="85"/>
    </location>
</feature>
<protein>
    <submittedName>
        <fullName evidence="2">Uncharacterized protein</fullName>
    </submittedName>
</protein>
<feature type="compositionally biased region" description="Basic and acidic residues" evidence="1">
    <location>
        <begin position="31"/>
        <end position="45"/>
    </location>
</feature>
<reference evidence="2" key="2">
    <citation type="submission" date="2013-10" db="EMBL/GenBank/DDBJ databases">
        <authorList>
            <person name="Aslett M."/>
        </authorList>
    </citation>
    <scope>NUCLEOTIDE SEQUENCE [LARGE SCALE GENOMIC DNA]</scope>
    <source>
        <strain evidence="2">Houghton</strain>
    </source>
</reference>